<feature type="domain" description="POLO box" evidence="15">
    <location>
        <begin position="625"/>
        <end position="709"/>
    </location>
</feature>
<feature type="region of interest" description="Disordered" evidence="13">
    <location>
        <begin position="574"/>
        <end position="614"/>
    </location>
</feature>
<organism evidence="16 17">
    <name type="scientific">Patiria miniata</name>
    <name type="common">Bat star</name>
    <name type="synonym">Asterina miniata</name>
    <dbReference type="NCBI Taxonomy" id="46514"/>
    <lineage>
        <taxon>Eukaryota</taxon>
        <taxon>Metazoa</taxon>
        <taxon>Echinodermata</taxon>
        <taxon>Eleutherozoa</taxon>
        <taxon>Asterozoa</taxon>
        <taxon>Asteroidea</taxon>
        <taxon>Valvatacea</taxon>
        <taxon>Valvatida</taxon>
        <taxon>Asterinidae</taxon>
        <taxon>Patiria</taxon>
    </lineage>
</organism>
<dbReference type="GO" id="GO:0007052">
    <property type="term" value="P:mitotic spindle organization"/>
    <property type="evidence" value="ECO:0007669"/>
    <property type="project" value="TreeGrafter"/>
</dbReference>
<dbReference type="PROSITE" id="PS00108">
    <property type="entry name" value="PROTEIN_KINASE_ST"/>
    <property type="match status" value="1"/>
</dbReference>
<dbReference type="InterPro" id="IPR000719">
    <property type="entry name" value="Prot_kinase_dom"/>
</dbReference>
<evidence type="ECO:0000259" key="15">
    <source>
        <dbReference type="PROSITE" id="PS50078"/>
    </source>
</evidence>
<feature type="domain" description="Protein kinase" evidence="14">
    <location>
        <begin position="74"/>
        <end position="326"/>
    </location>
</feature>
<dbReference type="CDD" id="cd14099">
    <property type="entry name" value="STKc_PLK"/>
    <property type="match status" value="1"/>
</dbReference>
<evidence type="ECO:0000256" key="3">
    <source>
        <dbReference type="ARBA" id="ARBA00022527"/>
    </source>
</evidence>
<feature type="compositionally biased region" description="Acidic residues" evidence="13">
    <location>
        <begin position="713"/>
        <end position="728"/>
    </location>
</feature>
<dbReference type="GeneID" id="119722490"/>
<evidence type="ECO:0000256" key="11">
    <source>
        <dbReference type="PROSITE-ProRule" id="PRU10141"/>
    </source>
</evidence>
<comment type="subcellular location">
    <subcellularLocation>
        <location evidence="1">Cytoplasm</location>
    </subcellularLocation>
</comment>
<evidence type="ECO:0000259" key="14">
    <source>
        <dbReference type="PROSITE" id="PS50011"/>
    </source>
</evidence>
<feature type="compositionally biased region" description="Pro residues" evidence="13">
    <location>
        <begin position="14"/>
        <end position="24"/>
    </location>
</feature>
<comment type="catalytic activity">
    <reaction evidence="10">
        <text>L-seryl-[protein] + ATP = O-phospho-L-seryl-[protein] + ADP + H(+)</text>
        <dbReference type="Rhea" id="RHEA:17989"/>
        <dbReference type="Rhea" id="RHEA-COMP:9863"/>
        <dbReference type="Rhea" id="RHEA-COMP:11604"/>
        <dbReference type="ChEBI" id="CHEBI:15378"/>
        <dbReference type="ChEBI" id="CHEBI:29999"/>
        <dbReference type="ChEBI" id="CHEBI:30616"/>
        <dbReference type="ChEBI" id="CHEBI:83421"/>
        <dbReference type="ChEBI" id="CHEBI:456216"/>
        <dbReference type="EC" id="2.7.11.21"/>
    </reaction>
</comment>
<dbReference type="SUPFAM" id="SSF56112">
    <property type="entry name" value="Protein kinase-like (PK-like)"/>
    <property type="match status" value="1"/>
</dbReference>
<dbReference type="GO" id="GO:0000922">
    <property type="term" value="C:spindle pole"/>
    <property type="evidence" value="ECO:0007669"/>
    <property type="project" value="TreeGrafter"/>
</dbReference>
<dbReference type="PROSITE" id="PS50011">
    <property type="entry name" value="PROTEIN_KINASE_DOM"/>
    <property type="match status" value="1"/>
</dbReference>
<keyword evidence="4 12" id="KW-0808">Transferase</keyword>
<dbReference type="FunFam" id="1.10.510.10:FF:000571">
    <property type="entry name" value="Maternal embryonic leucine zipper kinase"/>
    <property type="match status" value="1"/>
</dbReference>
<dbReference type="GO" id="GO:0005813">
    <property type="term" value="C:centrosome"/>
    <property type="evidence" value="ECO:0007669"/>
    <property type="project" value="TreeGrafter"/>
</dbReference>
<dbReference type="GO" id="GO:0005524">
    <property type="term" value="F:ATP binding"/>
    <property type="evidence" value="ECO:0007669"/>
    <property type="project" value="UniProtKB-UniRule"/>
</dbReference>
<dbReference type="GO" id="GO:0005634">
    <property type="term" value="C:nucleus"/>
    <property type="evidence" value="ECO:0007669"/>
    <property type="project" value="TreeGrafter"/>
</dbReference>
<dbReference type="InterPro" id="IPR008271">
    <property type="entry name" value="Ser/Thr_kinase_AS"/>
</dbReference>
<evidence type="ECO:0000256" key="13">
    <source>
        <dbReference type="SAM" id="MobiDB-lite"/>
    </source>
</evidence>
<dbReference type="RefSeq" id="XP_038048567.1">
    <property type="nucleotide sequence ID" value="XM_038192639.1"/>
</dbReference>
<evidence type="ECO:0000256" key="7">
    <source>
        <dbReference type="ARBA" id="ARBA00022777"/>
    </source>
</evidence>
<dbReference type="Pfam" id="PF00069">
    <property type="entry name" value="Pkinase"/>
    <property type="match status" value="1"/>
</dbReference>
<dbReference type="EnsemblMetazoa" id="XM_038192639.1">
    <property type="protein sequence ID" value="XP_038048567.1"/>
    <property type="gene ID" value="LOC119722490"/>
</dbReference>
<feature type="region of interest" description="Disordered" evidence="13">
    <location>
        <begin position="708"/>
        <end position="728"/>
    </location>
</feature>
<keyword evidence="7 12" id="KW-0418">Kinase</keyword>
<evidence type="ECO:0000256" key="9">
    <source>
        <dbReference type="ARBA" id="ARBA00047802"/>
    </source>
</evidence>
<dbReference type="PROSITE" id="PS00107">
    <property type="entry name" value="PROTEIN_KINASE_ATP"/>
    <property type="match status" value="1"/>
</dbReference>
<evidence type="ECO:0000313" key="16">
    <source>
        <dbReference type="EnsemblMetazoa" id="XP_038048567.1"/>
    </source>
</evidence>
<feature type="binding site" evidence="11">
    <location>
        <position position="112"/>
    </location>
    <ligand>
        <name>ATP</name>
        <dbReference type="ChEBI" id="CHEBI:30616"/>
    </ligand>
</feature>
<dbReference type="InterPro" id="IPR033695">
    <property type="entry name" value="POLO_box_2"/>
</dbReference>
<dbReference type="InterPro" id="IPR036947">
    <property type="entry name" value="POLO_box_dom_sf"/>
</dbReference>
<dbReference type="CDD" id="cd13117">
    <property type="entry name" value="POLO_box_2"/>
    <property type="match status" value="1"/>
</dbReference>
<dbReference type="InterPro" id="IPR000959">
    <property type="entry name" value="POLO_box_dom"/>
</dbReference>
<feature type="region of interest" description="Disordered" evidence="13">
    <location>
        <begin position="1"/>
        <end position="54"/>
    </location>
</feature>
<feature type="region of interest" description="Disordered" evidence="13">
    <location>
        <begin position="388"/>
        <end position="428"/>
    </location>
</feature>
<keyword evidence="3 12" id="KW-0723">Serine/threonine-protein kinase</keyword>
<dbReference type="PANTHER" id="PTHR24345:SF93">
    <property type="entry name" value="SERINE_THREONINE-PROTEIN KINASE PLK1"/>
    <property type="match status" value="1"/>
</dbReference>
<dbReference type="OMA" id="NMPESDH"/>
<dbReference type="Pfam" id="PF00659">
    <property type="entry name" value="POLO_box"/>
    <property type="match status" value="2"/>
</dbReference>
<dbReference type="InterPro" id="IPR017441">
    <property type="entry name" value="Protein_kinase_ATP_BS"/>
</dbReference>
<feature type="domain" description="POLO box" evidence="15">
    <location>
        <begin position="491"/>
        <end position="569"/>
    </location>
</feature>
<keyword evidence="5" id="KW-0677">Repeat</keyword>
<dbReference type="PANTHER" id="PTHR24345">
    <property type="entry name" value="SERINE/THREONINE-PROTEIN KINASE PLK"/>
    <property type="match status" value="1"/>
</dbReference>
<feature type="compositionally biased region" description="Basic residues" evidence="13">
    <location>
        <begin position="416"/>
        <end position="425"/>
    </location>
</feature>
<dbReference type="SMART" id="SM00220">
    <property type="entry name" value="S_TKc"/>
    <property type="match status" value="1"/>
</dbReference>
<dbReference type="AlphaFoldDB" id="A0A913Z9X8"/>
<comment type="catalytic activity">
    <reaction evidence="9 12">
        <text>L-threonyl-[protein] + ATP = O-phospho-L-threonyl-[protein] + ADP + H(+)</text>
        <dbReference type="Rhea" id="RHEA:46608"/>
        <dbReference type="Rhea" id="RHEA-COMP:11060"/>
        <dbReference type="Rhea" id="RHEA-COMP:11605"/>
        <dbReference type="ChEBI" id="CHEBI:15378"/>
        <dbReference type="ChEBI" id="CHEBI:30013"/>
        <dbReference type="ChEBI" id="CHEBI:30616"/>
        <dbReference type="ChEBI" id="CHEBI:61977"/>
        <dbReference type="ChEBI" id="CHEBI:456216"/>
        <dbReference type="EC" id="2.7.11.21"/>
    </reaction>
</comment>
<dbReference type="Gene3D" id="3.30.1120.30">
    <property type="entry name" value="POLO box domain"/>
    <property type="match status" value="2"/>
</dbReference>
<dbReference type="Gene3D" id="1.10.510.10">
    <property type="entry name" value="Transferase(Phosphotransferase) domain 1"/>
    <property type="match status" value="1"/>
</dbReference>
<dbReference type="FunFam" id="3.30.200.20:FF:000284">
    <property type="entry name" value="Serine/threonine-protein kinase PLK"/>
    <property type="match status" value="1"/>
</dbReference>
<dbReference type="FunFam" id="3.30.1120.30:FF:000001">
    <property type="entry name" value="Serine/threonine-protein kinase PLK"/>
    <property type="match status" value="1"/>
</dbReference>
<dbReference type="OrthoDB" id="408964at2759"/>
<protein>
    <recommendedName>
        <fullName evidence="12">Serine/threonine-protein kinase PLK</fullName>
        <ecNumber evidence="12">2.7.11.21</ecNumber>
    </recommendedName>
    <alternativeName>
        <fullName evidence="12">Polo-like kinase</fullName>
    </alternativeName>
</protein>
<dbReference type="Gene3D" id="3.30.200.20">
    <property type="entry name" value="Phosphorylase Kinase, domain 1"/>
    <property type="match status" value="1"/>
</dbReference>
<evidence type="ECO:0000256" key="2">
    <source>
        <dbReference type="ARBA" id="ARBA00022490"/>
    </source>
</evidence>
<dbReference type="SUPFAM" id="SSF82615">
    <property type="entry name" value="Polo-box domain"/>
    <property type="match status" value="2"/>
</dbReference>
<name>A0A913Z9X8_PATMI</name>
<dbReference type="PROSITE" id="PS50078">
    <property type="entry name" value="POLO_BOX"/>
    <property type="match status" value="2"/>
</dbReference>
<evidence type="ECO:0000256" key="4">
    <source>
        <dbReference type="ARBA" id="ARBA00022679"/>
    </source>
</evidence>
<reference evidence="16" key="1">
    <citation type="submission" date="2022-11" db="UniProtKB">
        <authorList>
            <consortium name="EnsemblMetazoa"/>
        </authorList>
    </citation>
    <scope>IDENTIFICATION</scope>
</reference>
<dbReference type="InterPro" id="IPR011009">
    <property type="entry name" value="Kinase-like_dom_sf"/>
</dbReference>
<keyword evidence="17" id="KW-1185">Reference proteome</keyword>
<sequence length="728" mass="81125">MLPVVPENASPQAPALPPPPPPPIREGEVGGKGGHNPSPGKGKHNGSPTSETSKHHFHLELPAVIKDPKTGKSYQRGRLLGKGGFARCYELIDLETRQIYAGKIVPKARIAKPIQMEKMQREIHVHSLLKHPHVVGFHRHFDDDDNIYIILELCSRKSLVQMLKLRKTFTEPEVRYFMKQIIEGVRYLHSHCVLHRDLKLGNMFLTDDMGVKIGDFGLAAKLEFQGDRKRTMCGTPNYIAPEVLGKIGHSFEADVWALGCILFTMLVGKPPFETTSLKETYSRIKHNKYIIPEYLSPGAKSIITALLSSDPDERPPLEAILDHPFFTEGFIPDSLPTSSVTTAPTFPITKVLISDSSGEIVTNDFCRLKRESTLQRRDMTAPLAQLKMYSGGNVPNTKPKSPSGGAGAKQASTPKLRTKHTHGSRPKTPVTAALKNVMSTVAEKRVVVSKPCSPVAIETVAEMLQTCLEHLPKGERQGSSRYKPQPNEVLWVTKWVDYSNKYGFGYQLSDRTVGVMFNDKSRISFSPDRSSVQYLSTDDKAHSFSLSSVPSRLSKKVTLLDYFSTYMDEHLIKGPSSDLASPTSPIGDLKASEPSEYAIRSPSPKRKGTDQSQAGGGAWFQPCPYLVQWNRTPKAIAMYLSNGTFQMNLFDDHTKLVLNHNESEHLITYINEERVASTYRLIQVTHHGCSTAIAKRLHLARERMREMMGGADEASEEEEEDEEESTDL</sequence>
<proteinExistence type="inferred from homology"/>
<evidence type="ECO:0000256" key="6">
    <source>
        <dbReference type="ARBA" id="ARBA00022741"/>
    </source>
</evidence>
<dbReference type="GO" id="GO:0004674">
    <property type="term" value="F:protein serine/threonine kinase activity"/>
    <property type="evidence" value="ECO:0007669"/>
    <property type="project" value="UniProtKB-KW"/>
</dbReference>
<evidence type="ECO:0000256" key="12">
    <source>
        <dbReference type="RuleBase" id="RU361162"/>
    </source>
</evidence>
<dbReference type="Proteomes" id="UP000887568">
    <property type="component" value="Unplaced"/>
</dbReference>
<comment type="similarity">
    <text evidence="12">Belongs to the protein kinase superfamily. Ser/Thr protein kinase family. CDC5/Polo subfamily.</text>
</comment>
<keyword evidence="8 11" id="KW-0067">ATP-binding</keyword>
<keyword evidence="2" id="KW-0963">Cytoplasm</keyword>
<dbReference type="GO" id="GO:0005737">
    <property type="term" value="C:cytoplasm"/>
    <property type="evidence" value="ECO:0007669"/>
    <property type="project" value="UniProtKB-SubCell"/>
</dbReference>
<evidence type="ECO:0000256" key="10">
    <source>
        <dbReference type="ARBA" id="ARBA00048347"/>
    </source>
</evidence>
<evidence type="ECO:0000256" key="1">
    <source>
        <dbReference type="ARBA" id="ARBA00004496"/>
    </source>
</evidence>
<evidence type="ECO:0000256" key="8">
    <source>
        <dbReference type="ARBA" id="ARBA00022840"/>
    </source>
</evidence>
<evidence type="ECO:0000256" key="5">
    <source>
        <dbReference type="ARBA" id="ARBA00022737"/>
    </source>
</evidence>
<dbReference type="GO" id="GO:0000776">
    <property type="term" value="C:kinetochore"/>
    <property type="evidence" value="ECO:0007669"/>
    <property type="project" value="TreeGrafter"/>
</dbReference>
<dbReference type="InterPro" id="IPR033701">
    <property type="entry name" value="POLO_box_1"/>
</dbReference>
<dbReference type="CDD" id="cd13118">
    <property type="entry name" value="POLO_box_1"/>
    <property type="match status" value="1"/>
</dbReference>
<evidence type="ECO:0000313" key="17">
    <source>
        <dbReference type="Proteomes" id="UP000887568"/>
    </source>
</evidence>
<accession>A0A913Z9X8</accession>
<keyword evidence="6 11" id="KW-0547">Nucleotide-binding</keyword>
<dbReference type="EC" id="2.7.11.21" evidence="12"/>